<proteinExistence type="predicted"/>
<dbReference type="Proteomes" id="UP000007798">
    <property type="component" value="Unassembled WGS sequence"/>
</dbReference>
<evidence type="ECO:0000313" key="2">
    <source>
        <dbReference type="EMBL" id="EDW73082.2"/>
    </source>
</evidence>
<evidence type="ECO:0000313" key="3">
    <source>
        <dbReference type="Proteomes" id="UP000007798"/>
    </source>
</evidence>
<protein>
    <submittedName>
        <fullName evidence="2">Uncharacterized protein</fullName>
    </submittedName>
</protein>
<keyword evidence="3" id="KW-1185">Reference proteome</keyword>
<dbReference type="OrthoDB" id="8058746at2759"/>
<name>B4ML24_DROWI</name>
<dbReference type="eggNOG" id="ENOG502T6RV">
    <property type="taxonomic scope" value="Eukaryota"/>
</dbReference>
<dbReference type="EMBL" id="CH963847">
    <property type="protein sequence ID" value="EDW73082.2"/>
    <property type="molecule type" value="Genomic_DNA"/>
</dbReference>
<dbReference type="STRING" id="7260.B4ML24"/>
<accession>B4ML24</accession>
<reference evidence="2 3" key="1">
    <citation type="journal article" date="2007" name="Nature">
        <title>Evolution of genes and genomes on the Drosophila phylogeny.</title>
        <authorList>
            <consortium name="Drosophila 12 Genomes Consortium"/>
            <person name="Clark A.G."/>
            <person name="Eisen M.B."/>
            <person name="Smith D.R."/>
            <person name="Bergman C.M."/>
            <person name="Oliver B."/>
            <person name="Markow T.A."/>
            <person name="Kaufman T.C."/>
            <person name="Kellis M."/>
            <person name="Gelbart W."/>
            <person name="Iyer V.N."/>
            <person name="Pollard D.A."/>
            <person name="Sackton T.B."/>
            <person name="Larracuente A.M."/>
            <person name="Singh N.D."/>
            <person name="Abad J.P."/>
            <person name="Abt D.N."/>
            <person name="Adryan B."/>
            <person name="Aguade M."/>
            <person name="Akashi H."/>
            <person name="Anderson W.W."/>
            <person name="Aquadro C.F."/>
            <person name="Ardell D.H."/>
            <person name="Arguello R."/>
            <person name="Artieri C.G."/>
            <person name="Barbash D.A."/>
            <person name="Barker D."/>
            <person name="Barsanti P."/>
            <person name="Batterham P."/>
            <person name="Batzoglou S."/>
            <person name="Begun D."/>
            <person name="Bhutkar A."/>
            <person name="Blanco E."/>
            <person name="Bosak S.A."/>
            <person name="Bradley R.K."/>
            <person name="Brand A.D."/>
            <person name="Brent M.R."/>
            <person name="Brooks A.N."/>
            <person name="Brown R.H."/>
            <person name="Butlin R.K."/>
            <person name="Caggese C."/>
            <person name="Calvi B.R."/>
            <person name="Bernardo de Carvalho A."/>
            <person name="Caspi A."/>
            <person name="Castrezana S."/>
            <person name="Celniker S.E."/>
            <person name="Chang J.L."/>
            <person name="Chapple C."/>
            <person name="Chatterji S."/>
            <person name="Chinwalla A."/>
            <person name="Civetta A."/>
            <person name="Clifton S.W."/>
            <person name="Comeron J.M."/>
            <person name="Costello J.C."/>
            <person name="Coyne J.A."/>
            <person name="Daub J."/>
            <person name="David R.G."/>
            <person name="Delcher A.L."/>
            <person name="Delehaunty K."/>
            <person name="Do C.B."/>
            <person name="Ebling H."/>
            <person name="Edwards K."/>
            <person name="Eickbush T."/>
            <person name="Evans J.D."/>
            <person name="Filipski A."/>
            <person name="Findeiss S."/>
            <person name="Freyhult E."/>
            <person name="Fulton L."/>
            <person name="Fulton R."/>
            <person name="Garcia A.C."/>
            <person name="Gardiner A."/>
            <person name="Garfield D.A."/>
            <person name="Garvin B.E."/>
            <person name="Gibson G."/>
            <person name="Gilbert D."/>
            <person name="Gnerre S."/>
            <person name="Godfrey J."/>
            <person name="Good R."/>
            <person name="Gotea V."/>
            <person name="Gravely B."/>
            <person name="Greenberg A.J."/>
            <person name="Griffiths-Jones S."/>
            <person name="Gross S."/>
            <person name="Guigo R."/>
            <person name="Gustafson E.A."/>
            <person name="Haerty W."/>
            <person name="Hahn M.W."/>
            <person name="Halligan D.L."/>
            <person name="Halpern A.L."/>
            <person name="Halter G.M."/>
            <person name="Han M.V."/>
            <person name="Heger A."/>
            <person name="Hillier L."/>
            <person name="Hinrichs A.S."/>
            <person name="Holmes I."/>
            <person name="Hoskins R.A."/>
            <person name="Hubisz M.J."/>
            <person name="Hultmark D."/>
            <person name="Huntley M.A."/>
            <person name="Jaffe D.B."/>
            <person name="Jagadeeshan S."/>
            <person name="Jeck W.R."/>
            <person name="Johnson J."/>
            <person name="Jones C.D."/>
            <person name="Jordan W.C."/>
            <person name="Karpen G.H."/>
            <person name="Kataoka E."/>
            <person name="Keightley P.D."/>
            <person name="Kheradpour P."/>
            <person name="Kirkness E.F."/>
            <person name="Koerich L.B."/>
            <person name="Kristiansen K."/>
            <person name="Kudrna D."/>
            <person name="Kulathinal R.J."/>
            <person name="Kumar S."/>
            <person name="Kwok R."/>
            <person name="Lander E."/>
            <person name="Langley C.H."/>
            <person name="Lapoint R."/>
            <person name="Lazzaro B.P."/>
            <person name="Lee S.J."/>
            <person name="Levesque L."/>
            <person name="Li R."/>
            <person name="Lin C.F."/>
            <person name="Lin M.F."/>
            <person name="Lindblad-Toh K."/>
            <person name="Llopart A."/>
            <person name="Long M."/>
            <person name="Low L."/>
            <person name="Lozovsky E."/>
            <person name="Lu J."/>
            <person name="Luo M."/>
            <person name="Machado C.A."/>
            <person name="Makalowski W."/>
            <person name="Marzo M."/>
            <person name="Matsuda M."/>
            <person name="Matzkin L."/>
            <person name="McAllister B."/>
            <person name="McBride C.S."/>
            <person name="McKernan B."/>
            <person name="McKernan K."/>
            <person name="Mendez-Lago M."/>
            <person name="Minx P."/>
            <person name="Mollenhauer M.U."/>
            <person name="Montooth K."/>
            <person name="Mount S.M."/>
            <person name="Mu X."/>
            <person name="Myers E."/>
            <person name="Negre B."/>
            <person name="Newfeld S."/>
            <person name="Nielsen R."/>
            <person name="Noor M.A."/>
            <person name="O'Grady P."/>
            <person name="Pachter L."/>
            <person name="Papaceit M."/>
            <person name="Parisi M.J."/>
            <person name="Parisi M."/>
            <person name="Parts L."/>
            <person name="Pedersen J.S."/>
            <person name="Pesole G."/>
            <person name="Phillippy A.M."/>
            <person name="Ponting C.P."/>
            <person name="Pop M."/>
            <person name="Porcelli D."/>
            <person name="Powell J.R."/>
            <person name="Prohaska S."/>
            <person name="Pruitt K."/>
            <person name="Puig M."/>
            <person name="Quesneville H."/>
            <person name="Ram K.R."/>
            <person name="Rand D."/>
            <person name="Rasmussen M.D."/>
            <person name="Reed L.K."/>
            <person name="Reenan R."/>
            <person name="Reily A."/>
            <person name="Remington K.A."/>
            <person name="Rieger T.T."/>
            <person name="Ritchie M.G."/>
            <person name="Robin C."/>
            <person name="Rogers Y.H."/>
            <person name="Rohde C."/>
            <person name="Rozas J."/>
            <person name="Rubenfield M.J."/>
            <person name="Ruiz A."/>
            <person name="Russo S."/>
            <person name="Salzberg S.L."/>
            <person name="Sanchez-Gracia A."/>
            <person name="Saranga D.J."/>
            <person name="Sato H."/>
            <person name="Schaeffer S.W."/>
            <person name="Schatz M.C."/>
            <person name="Schlenke T."/>
            <person name="Schwartz R."/>
            <person name="Segarra C."/>
            <person name="Singh R.S."/>
            <person name="Sirot L."/>
            <person name="Sirota M."/>
            <person name="Sisneros N.B."/>
            <person name="Smith C.D."/>
            <person name="Smith T.F."/>
            <person name="Spieth J."/>
            <person name="Stage D.E."/>
            <person name="Stark A."/>
            <person name="Stephan W."/>
            <person name="Strausberg R.L."/>
            <person name="Strempel S."/>
            <person name="Sturgill D."/>
            <person name="Sutton G."/>
            <person name="Sutton G.G."/>
            <person name="Tao W."/>
            <person name="Teichmann S."/>
            <person name="Tobari Y.N."/>
            <person name="Tomimura Y."/>
            <person name="Tsolas J.M."/>
            <person name="Valente V.L."/>
            <person name="Venter E."/>
            <person name="Venter J.C."/>
            <person name="Vicario S."/>
            <person name="Vieira F.G."/>
            <person name="Vilella A.J."/>
            <person name="Villasante A."/>
            <person name="Walenz B."/>
            <person name="Wang J."/>
            <person name="Wasserman M."/>
            <person name="Watts T."/>
            <person name="Wilson D."/>
            <person name="Wilson R.K."/>
            <person name="Wing R.A."/>
            <person name="Wolfner M.F."/>
            <person name="Wong A."/>
            <person name="Wong G.K."/>
            <person name="Wu C.I."/>
            <person name="Wu G."/>
            <person name="Yamamoto D."/>
            <person name="Yang H.P."/>
            <person name="Yang S.P."/>
            <person name="Yorke J.A."/>
            <person name="Yoshida K."/>
            <person name="Zdobnov E."/>
            <person name="Zhang P."/>
            <person name="Zhang Y."/>
            <person name="Zimin A.V."/>
            <person name="Baldwin J."/>
            <person name="Abdouelleil A."/>
            <person name="Abdulkadir J."/>
            <person name="Abebe A."/>
            <person name="Abera B."/>
            <person name="Abreu J."/>
            <person name="Acer S.C."/>
            <person name="Aftuck L."/>
            <person name="Alexander A."/>
            <person name="An P."/>
            <person name="Anderson E."/>
            <person name="Anderson S."/>
            <person name="Arachi H."/>
            <person name="Azer M."/>
            <person name="Bachantsang P."/>
            <person name="Barry A."/>
            <person name="Bayul T."/>
            <person name="Berlin A."/>
            <person name="Bessette D."/>
            <person name="Bloom T."/>
            <person name="Blye J."/>
            <person name="Boguslavskiy L."/>
            <person name="Bonnet C."/>
            <person name="Boukhgalter B."/>
            <person name="Bourzgui I."/>
            <person name="Brown A."/>
            <person name="Cahill P."/>
            <person name="Channer S."/>
            <person name="Cheshatsang Y."/>
            <person name="Chuda L."/>
            <person name="Citroen M."/>
            <person name="Collymore A."/>
            <person name="Cooke P."/>
            <person name="Costello M."/>
            <person name="D'Aco K."/>
            <person name="Daza R."/>
            <person name="De Haan G."/>
            <person name="DeGray S."/>
            <person name="DeMaso C."/>
            <person name="Dhargay N."/>
            <person name="Dooley K."/>
            <person name="Dooley E."/>
            <person name="Doricent M."/>
            <person name="Dorje P."/>
            <person name="Dorjee K."/>
            <person name="Dupes A."/>
            <person name="Elong R."/>
            <person name="Falk J."/>
            <person name="Farina A."/>
            <person name="Faro S."/>
            <person name="Ferguson D."/>
            <person name="Fisher S."/>
            <person name="Foley C.D."/>
            <person name="Franke A."/>
            <person name="Friedrich D."/>
            <person name="Gadbois L."/>
            <person name="Gearin G."/>
            <person name="Gearin C.R."/>
            <person name="Giannoukos G."/>
            <person name="Goode T."/>
            <person name="Graham J."/>
            <person name="Grandbois E."/>
            <person name="Grewal S."/>
            <person name="Gyaltsen K."/>
            <person name="Hafez N."/>
            <person name="Hagos B."/>
            <person name="Hall J."/>
            <person name="Henson C."/>
            <person name="Hollinger A."/>
            <person name="Honan T."/>
            <person name="Huard M.D."/>
            <person name="Hughes L."/>
            <person name="Hurhula B."/>
            <person name="Husby M.E."/>
            <person name="Kamat A."/>
            <person name="Kanga B."/>
            <person name="Kashin S."/>
            <person name="Khazanovich D."/>
            <person name="Kisner P."/>
            <person name="Lance K."/>
            <person name="Lara M."/>
            <person name="Lee W."/>
            <person name="Lennon N."/>
            <person name="Letendre F."/>
            <person name="LeVine R."/>
            <person name="Lipovsky A."/>
            <person name="Liu X."/>
            <person name="Liu J."/>
            <person name="Liu S."/>
            <person name="Lokyitsang T."/>
            <person name="Lokyitsang Y."/>
            <person name="Lubonja R."/>
            <person name="Lui A."/>
            <person name="MacDonald P."/>
            <person name="Magnisalis V."/>
            <person name="Maru K."/>
            <person name="Matthews C."/>
            <person name="McCusker W."/>
            <person name="McDonough S."/>
            <person name="Mehta T."/>
            <person name="Meldrim J."/>
            <person name="Meneus L."/>
            <person name="Mihai O."/>
            <person name="Mihalev A."/>
            <person name="Mihova T."/>
            <person name="Mittelman R."/>
            <person name="Mlenga V."/>
            <person name="Montmayeur A."/>
            <person name="Mulrain L."/>
            <person name="Navidi A."/>
            <person name="Naylor J."/>
            <person name="Negash T."/>
            <person name="Nguyen T."/>
            <person name="Nguyen N."/>
            <person name="Nicol R."/>
            <person name="Norbu C."/>
            <person name="Norbu N."/>
            <person name="Novod N."/>
            <person name="O'Neill B."/>
            <person name="Osman S."/>
            <person name="Markiewicz E."/>
            <person name="Oyono O.L."/>
            <person name="Patti C."/>
            <person name="Phunkhang P."/>
            <person name="Pierre F."/>
            <person name="Priest M."/>
            <person name="Raghuraman S."/>
            <person name="Rege F."/>
            <person name="Reyes R."/>
            <person name="Rise C."/>
            <person name="Rogov P."/>
            <person name="Ross K."/>
            <person name="Ryan E."/>
            <person name="Settipalli S."/>
            <person name="Shea T."/>
            <person name="Sherpa N."/>
            <person name="Shi L."/>
            <person name="Shih D."/>
            <person name="Sparrow T."/>
            <person name="Spaulding J."/>
            <person name="Stalker J."/>
            <person name="Stange-Thomann N."/>
            <person name="Stavropoulos S."/>
            <person name="Stone C."/>
            <person name="Strader C."/>
            <person name="Tesfaye S."/>
            <person name="Thomson T."/>
            <person name="Thoulutsang Y."/>
            <person name="Thoulutsang D."/>
            <person name="Topham K."/>
            <person name="Topping I."/>
            <person name="Tsamla T."/>
            <person name="Vassiliev H."/>
            <person name="Vo A."/>
            <person name="Wangchuk T."/>
            <person name="Wangdi T."/>
            <person name="Weiand M."/>
            <person name="Wilkinson J."/>
            <person name="Wilson A."/>
            <person name="Yadav S."/>
            <person name="Young G."/>
            <person name="Yu Q."/>
            <person name="Zembek L."/>
            <person name="Zhong D."/>
            <person name="Zimmer A."/>
            <person name="Zwirko Z."/>
            <person name="Jaffe D.B."/>
            <person name="Alvarez P."/>
            <person name="Brockman W."/>
            <person name="Butler J."/>
            <person name="Chin C."/>
            <person name="Gnerre S."/>
            <person name="Grabherr M."/>
            <person name="Kleber M."/>
            <person name="Mauceli E."/>
            <person name="MacCallum I."/>
        </authorList>
    </citation>
    <scope>NUCLEOTIDE SEQUENCE [LARGE SCALE GENOMIC DNA]</scope>
    <source>
        <strain evidence="3">Tucson 14030-0811.24</strain>
    </source>
</reference>
<dbReference type="InParanoid" id="B4ML24"/>
<gene>
    <name evidence="2" type="primary">Dwil\GK16833</name>
    <name evidence="2" type="ORF">Dwil_GK16833</name>
</gene>
<organism evidence="2 3">
    <name type="scientific">Drosophila willistoni</name>
    <name type="common">Fruit fly</name>
    <dbReference type="NCBI Taxonomy" id="7260"/>
    <lineage>
        <taxon>Eukaryota</taxon>
        <taxon>Metazoa</taxon>
        <taxon>Ecdysozoa</taxon>
        <taxon>Arthropoda</taxon>
        <taxon>Hexapoda</taxon>
        <taxon>Insecta</taxon>
        <taxon>Pterygota</taxon>
        <taxon>Neoptera</taxon>
        <taxon>Endopterygota</taxon>
        <taxon>Diptera</taxon>
        <taxon>Brachycera</taxon>
        <taxon>Muscomorpha</taxon>
        <taxon>Ephydroidea</taxon>
        <taxon>Drosophilidae</taxon>
        <taxon>Drosophila</taxon>
        <taxon>Sophophora</taxon>
    </lineage>
</organism>
<sequence>MPKRMMSTNPLPFRIQLLSGRSVVLVEEPSHESEIFLPQLLHGRIVLENVVHSRQRRLRESETNLAGRRLRQNCRSQRLMGGGGSGGQQKVTTATVGLAPLAIMDNGLMLQSQLQFQLQQKQQQLQHPCITLKLILNGKVVLVECNGYESEIFLPHICSHCIAMKRVTANQLVQVQNSHKRPSNKAPSSYASTAAECSPYNPSLNQANRMLIHPMQMLDRHAENSIAFGKEQLLKLSKKERNRRRRLNYNQNQNHMKQSGAAAAVALESPI</sequence>
<dbReference type="FunCoup" id="B4ML24">
    <property type="interactions" value="12"/>
</dbReference>
<feature type="region of interest" description="Disordered" evidence="1">
    <location>
        <begin position="248"/>
        <end position="271"/>
    </location>
</feature>
<dbReference type="AlphaFoldDB" id="B4ML24"/>
<evidence type="ECO:0000256" key="1">
    <source>
        <dbReference type="SAM" id="MobiDB-lite"/>
    </source>
</evidence>
<dbReference type="HOGENOM" id="CLU_1435858_0_0_1"/>